<organism evidence="2 3">
    <name type="scientific">Chryseolinea soli</name>
    <dbReference type="NCBI Taxonomy" id="2321403"/>
    <lineage>
        <taxon>Bacteria</taxon>
        <taxon>Pseudomonadati</taxon>
        <taxon>Bacteroidota</taxon>
        <taxon>Cytophagia</taxon>
        <taxon>Cytophagales</taxon>
        <taxon>Fulvivirgaceae</taxon>
        <taxon>Chryseolinea</taxon>
    </lineage>
</organism>
<keyword evidence="1" id="KW-0472">Membrane</keyword>
<reference evidence="3" key="1">
    <citation type="submission" date="2018-09" db="EMBL/GenBank/DDBJ databases">
        <title>Chryseolinea sp. KIS68-18 isolated from soil.</title>
        <authorList>
            <person name="Weon H.-Y."/>
            <person name="Kwon S.-W."/>
            <person name="Lee S.A."/>
        </authorList>
    </citation>
    <scope>NUCLEOTIDE SEQUENCE [LARGE SCALE GENOMIC DNA]</scope>
    <source>
        <strain evidence="3">KIS68-18</strain>
    </source>
</reference>
<dbReference type="AlphaFoldDB" id="A0A385SFS4"/>
<keyword evidence="3" id="KW-1185">Reference proteome</keyword>
<accession>A0A385SFS4</accession>
<sequence length="165" mass="18953">MLLRKIPSFSLIEMLVVMVLSSMVVTAIYFAYLTVNTYQMSLTRKYSALEEIIALNDRLEADIRNADEVLKSDSGLQCLQTEVTIRYGIYRNYVVRQQNSVIDTFHYRVSEQAFMFQGKVQAERGAALDEVVLEGQIANQSIRYHILKRYDAASLVRFIKPDSIP</sequence>
<dbReference type="NCBIfam" id="TIGR02532">
    <property type="entry name" value="IV_pilin_GFxxxE"/>
    <property type="match status" value="1"/>
</dbReference>
<dbReference type="RefSeq" id="WP_119752510.1">
    <property type="nucleotide sequence ID" value="NZ_CP032382.1"/>
</dbReference>
<dbReference type="InterPro" id="IPR012902">
    <property type="entry name" value="N_methyl_site"/>
</dbReference>
<feature type="transmembrane region" description="Helical" evidence="1">
    <location>
        <begin position="12"/>
        <end position="35"/>
    </location>
</feature>
<gene>
    <name evidence="2" type="ORF">D4L85_00690</name>
</gene>
<dbReference type="Pfam" id="PF07963">
    <property type="entry name" value="N_methyl"/>
    <property type="match status" value="1"/>
</dbReference>
<evidence type="ECO:0000256" key="1">
    <source>
        <dbReference type="SAM" id="Phobius"/>
    </source>
</evidence>
<dbReference type="OrthoDB" id="794187at2"/>
<dbReference type="Proteomes" id="UP000266183">
    <property type="component" value="Chromosome"/>
</dbReference>
<evidence type="ECO:0000313" key="3">
    <source>
        <dbReference type="Proteomes" id="UP000266183"/>
    </source>
</evidence>
<proteinExistence type="predicted"/>
<name>A0A385SFS4_9BACT</name>
<keyword evidence="1" id="KW-1133">Transmembrane helix</keyword>
<dbReference type="EMBL" id="CP032382">
    <property type="protein sequence ID" value="AYB29187.1"/>
    <property type="molecule type" value="Genomic_DNA"/>
</dbReference>
<protein>
    <submittedName>
        <fullName evidence="2">Prepilin-type N-terminal cleavage/methylation domain-containing protein</fullName>
    </submittedName>
</protein>
<dbReference type="KEGG" id="chk:D4L85_00690"/>
<keyword evidence="1" id="KW-0812">Transmembrane</keyword>
<evidence type="ECO:0000313" key="2">
    <source>
        <dbReference type="EMBL" id="AYB29187.1"/>
    </source>
</evidence>